<evidence type="ECO:0000256" key="2">
    <source>
        <dbReference type="ARBA" id="ARBA00009446"/>
    </source>
</evidence>
<dbReference type="PROSITE" id="PS52039">
    <property type="entry name" value="TOPO_IA_2"/>
    <property type="match status" value="1"/>
</dbReference>
<evidence type="ECO:0000256" key="5">
    <source>
        <dbReference type="ARBA" id="ARBA00023235"/>
    </source>
</evidence>
<dbReference type="GO" id="GO:0003677">
    <property type="term" value="F:DNA binding"/>
    <property type="evidence" value="ECO:0007669"/>
    <property type="project" value="UniProtKB-KW"/>
</dbReference>
<evidence type="ECO:0000259" key="7">
    <source>
        <dbReference type="PROSITE" id="PS50880"/>
    </source>
</evidence>
<reference evidence="9 10" key="1">
    <citation type="journal article" date="2023" name="Elife">
        <title>Identification of key yeast species and microbe-microbe interactions impacting larval growth of Drosophila in the wild.</title>
        <authorList>
            <person name="Mure A."/>
            <person name="Sugiura Y."/>
            <person name="Maeda R."/>
            <person name="Honda K."/>
            <person name="Sakurai N."/>
            <person name="Takahashi Y."/>
            <person name="Watada M."/>
            <person name="Katoh T."/>
            <person name="Gotoh A."/>
            <person name="Gotoh Y."/>
            <person name="Taniguchi I."/>
            <person name="Nakamura K."/>
            <person name="Hayashi T."/>
            <person name="Katayama T."/>
            <person name="Uemura T."/>
            <person name="Hattori Y."/>
        </authorList>
    </citation>
    <scope>NUCLEOTIDE SEQUENCE [LARGE SCALE GENOMIC DNA]</scope>
    <source>
        <strain evidence="9 10">SB-73</strain>
    </source>
</reference>
<dbReference type="InterPro" id="IPR034144">
    <property type="entry name" value="TOPRIM_TopoIII"/>
</dbReference>
<gene>
    <name evidence="9" type="ORF">DASB73_036910</name>
</gene>
<dbReference type="InterPro" id="IPR013825">
    <property type="entry name" value="Topo_IA_cen_sub2"/>
</dbReference>
<dbReference type="GO" id="GO:0003917">
    <property type="term" value="F:DNA topoisomerase type I (single strand cut, ATP-independent) activity"/>
    <property type="evidence" value="ECO:0007669"/>
    <property type="project" value="UniProtKB-EC"/>
</dbReference>
<keyword evidence="5 6" id="KW-0413">Isomerase</keyword>
<dbReference type="InterPro" id="IPR003601">
    <property type="entry name" value="Topo_IA_2"/>
</dbReference>
<sequence length="621" mass="70715">MVSARSIVCVTEKPSIAKALANALAGGSIRKKSTENKYIWNYEFAYNSLKWGSCEVIVTSVSGHITDMEFPPPFDKFDSDAAGLFNAPIRTFVTPSGRKIAKNLEQLSRRANTLFIWTDCDREGEHIGGEVYEIARKCNPRIEIFRAVFNNAEVQHLKEAFDKPARLDFNQVQAVDVRRELDLRSGYSLTRLQTQLFRQYMGPNFRGRAVQYGSCQFPTLGFVVDRYLKIQNFKAEQFWTIEANTKDSEKNKVIKLNWKRGRIFDHLTALMFYEQAWEKGNGLLKIIGVKTKPATRYKVLPLTTVVLQKKGTSALKMSAKTIMDHAEKLYNDGYVSYPRTETDRFDPAIDLKKLVSKHASTQTPWSPYAKSLLDNNAAKFNAPRAGKHDDEAHPPIHPVQSVHKSVFGSNTDRWRVYEFICRYFLACCSNDAKGLTTTIDLNYGGEEFQTSGDQIIELNFLEVYPYMKWTGTILPNWKLNDEVVCSSFNLKESQTTPPKLLTEPDLVGLMDANGIGTDATMADHIVKIQDREYVKKKGIYFEPTKLGIALVQGYDKLKLENSLTKPFLRRDTEIEVSKVASGAKRKADVLQKLVKIYEKVFIETKTRKMELINEAKTYLTP</sequence>
<evidence type="ECO:0000313" key="9">
    <source>
        <dbReference type="EMBL" id="GMM52728.1"/>
    </source>
</evidence>
<dbReference type="Gene3D" id="3.40.50.140">
    <property type="match status" value="1"/>
</dbReference>
<dbReference type="InterPro" id="IPR013826">
    <property type="entry name" value="Topo_IA_cen_sub3"/>
</dbReference>
<evidence type="ECO:0000256" key="6">
    <source>
        <dbReference type="RuleBase" id="RU362092"/>
    </source>
</evidence>
<dbReference type="AlphaFoldDB" id="A0AAV5RMN9"/>
<comment type="catalytic activity">
    <reaction evidence="1 6">
        <text>ATP-independent breakage of single-stranded DNA, followed by passage and rejoining.</text>
        <dbReference type="EC" id="5.6.2.1"/>
    </reaction>
</comment>
<dbReference type="PANTHER" id="PTHR11390">
    <property type="entry name" value="PROKARYOTIC DNA TOPOISOMERASE"/>
    <property type="match status" value="1"/>
</dbReference>
<keyword evidence="3 6" id="KW-0799">Topoisomerase</keyword>
<name>A0AAV5RMN9_STABA</name>
<feature type="domain" description="Toprim" evidence="7">
    <location>
        <begin position="6"/>
        <end position="150"/>
    </location>
</feature>
<dbReference type="GO" id="GO:0006265">
    <property type="term" value="P:DNA topological change"/>
    <property type="evidence" value="ECO:0007669"/>
    <property type="project" value="InterPro"/>
</dbReference>
<comment type="function">
    <text evidence="6">Introduces a single-strand break via transesterification at a target site in duplex DNA. Releases the supercoiling and torsional tension of DNA introduced during the DNA replication and transcription by transiently cleaving and rejoining one strand of the DNA duplex. The scissile phosphodiester is attacked by the catalytic tyrosine of the enzyme, resulting in the formation of a DNA-(5'-phosphotyrosyl)-enzyme intermediate and the expulsion of a 3'-OH DNA strand.</text>
</comment>
<dbReference type="GO" id="GO:0006281">
    <property type="term" value="P:DNA repair"/>
    <property type="evidence" value="ECO:0007669"/>
    <property type="project" value="TreeGrafter"/>
</dbReference>
<evidence type="ECO:0000259" key="8">
    <source>
        <dbReference type="PROSITE" id="PS52039"/>
    </source>
</evidence>
<evidence type="ECO:0000313" key="10">
    <source>
        <dbReference type="Proteomes" id="UP001362899"/>
    </source>
</evidence>
<dbReference type="SUPFAM" id="SSF56712">
    <property type="entry name" value="Prokaryotic type I DNA topoisomerase"/>
    <property type="match status" value="1"/>
</dbReference>
<evidence type="ECO:0000256" key="1">
    <source>
        <dbReference type="ARBA" id="ARBA00000213"/>
    </source>
</evidence>
<dbReference type="InterPro" id="IPR000380">
    <property type="entry name" value="Topo_IA"/>
</dbReference>
<comment type="similarity">
    <text evidence="2 6">Belongs to the type IA topoisomerase family.</text>
</comment>
<dbReference type="PROSITE" id="PS50880">
    <property type="entry name" value="TOPRIM"/>
    <property type="match status" value="1"/>
</dbReference>
<dbReference type="PANTHER" id="PTHR11390:SF21">
    <property type="entry name" value="DNA TOPOISOMERASE 3-ALPHA"/>
    <property type="match status" value="1"/>
</dbReference>
<accession>A0AAV5RMN9</accession>
<dbReference type="InterPro" id="IPR003602">
    <property type="entry name" value="Topo_IA_DNA-bd_dom"/>
</dbReference>
<dbReference type="Proteomes" id="UP001362899">
    <property type="component" value="Unassembled WGS sequence"/>
</dbReference>
<dbReference type="InterPro" id="IPR006171">
    <property type="entry name" value="TOPRIM_dom"/>
</dbReference>
<dbReference type="SMART" id="SM00437">
    <property type="entry name" value="TOP1Ac"/>
    <property type="match status" value="1"/>
</dbReference>
<dbReference type="SMART" id="SM00436">
    <property type="entry name" value="TOP1Bc"/>
    <property type="match status" value="1"/>
</dbReference>
<dbReference type="GO" id="GO:0035825">
    <property type="term" value="P:homologous recombination"/>
    <property type="evidence" value="ECO:0007669"/>
    <property type="project" value="UniProtKB-ARBA"/>
</dbReference>
<dbReference type="EC" id="5.6.2.1" evidence="6"/>
<dbReference type="FunFam" id="3.40.50.140:FF:000003">
    <property type="entry name" value="DNA topoisomerase"/>
    <property type="match status" value="1"/>
</dbReference>
<protein>
    <recommendedName>
        <fullName evidence="6">DNA topoisomerase</fullName>
        <ecNumber evidence="6">5.6.2.1</ecNumber>
    </recommendedName>
</protein>
<dbReference type="PRINTS" id="PR00417">
    <property type="entry name" value="PRTPISMRASEI"/>
</dbReference>
<organism evidence="9 10">
    <name type="scientific">Starmerella bacillaris</name>
    <name type="common">Yeast</name>
    <name type="synonym">Candida zemplinina</name>
    <dbReference type="NCBI Taxonomy" id="1247836"/>
    <lineage>
        <taxon>Eukaryota</taxon>
        <taxon>Fungi</taxon>
        <taxon>Dikarya</taxon>
        <taxon>Ascomycota</taxon>
        <taxon>Saccharomycotina</taxon>
        <taxon>Dipodascomycetes</taxon>
        <taxon>Dipodascales</taxon>
        <taxon>Trichomonascaceae</taxon>
        <taxon>Starmerella</taxon>
    </lineage>
</organism>
<evidence type="ECO:0000256" key="4">
    <source>
        <dbReference type="ARBA" id="ARBA00023125"/>
    </source>
</evidence>
<dbReference type="GO" id="GO:0005634">
    <property type="term" value="C:nucleus"/>
    <property type="evidence" value="ECO:0007669"/>
    <property type="project" value="TreeGrafter"/>
</dbReference>
<dbReference type="SMART" id="SM00493">
    <property type="entry name" value="TOPRIM"/>
    <property type="match status" value="1"/>
</dbReference>
<dbReference type="Gene3D" id="1.10.290.10">
    <property type="entry name" value="Topoisomerase I, domain 4"/>
    <property type="match status" value="1"/>
</dbReference>
<proteinExistence type="inferred from homology"/>
<dbReference type="CDD" id="cd03362">
    <property type="entry name" value="TOPRIM_TopoIA_TopoIII"/>
    <property type="match status" value="1"/>
</dbReference>
<dbReference type="FunFam" id="1.10.290.10:FF:000001">
    <property type="entry name" value="DNA topoisomerase"/>
    <property type="match status" value="1"/>
</dbReference>
<dbReference type="GO" id="GO:0031422">
    <property type="term" value="C:RecQ family helicase-topoisomerase III complex"/>
    <property type="evidence" value="ECO:0007669"/>
    <property type="project" value="TreeGrafter"/>
</dbReference>
<dbReference type="CDD" id="cd00186">
    <property type="entry name" value="TOP1Ac"/>
    <property type="match status" value="1"/>
</dbReference>
<dbReference type="InterPro" id="IPR023405">
    <property type="entry name" value="Topo_IA_core_domain"/>
</dbReference>
<dbReference type="EMBL" id="BTGC01000008">
    <property type="protein sequence ID" value="GMM52728.1"/>
    <property type="molecule type" value="Genomic_DNA"/>
</dbReference>
<dbReference type="InterPro" id="IPR013497">
    <property type="entry name" value="Topo_IA_cen"/>
</dbReference>
<dbReference type="Gene3D" id="2.70.20.10">
    <property type="entry name" value="Topoisomerase I, domain 3"/>
    <property type="match status" value="1"/>
</dbReference>
<dbReference type="Pfam" id="PF01131">
    <property type="entry name" value="Topoisom_bac"/>
    <property type="match status" value="1"/>
</dbReference>
<feature type="domain" description="Topo IA-type catalytic" evidence="8">
    <location>
        <begin position="168"/>
        <end position="601"/>
    </location>
</feature>
<dbReference type="InterPro" id="IPR013824">
    <property type="entry name" value="Topo_IA_cen_sub1"/>
</dbReference>
<comment type="caution">
    <text evidence="9">The sequence shown here is derived from an EMBL/GenBank/DDBJ whole genome shotgun (WGS) entry which is preliminary data.</text>
</comment>
<keyword evidence="10" id="KW-1185">Reference proteome</keyword>
<evidence type="ECO:0000256" key="3">
    <source>
        <dbReference type="ARBA" id="ARBA00023029"/>
    </source>
</evidence>
<keyword evidence="4 6" id="KW-0238">DNA-binding</keyword>
<dbReference type="Gene3D" id="1.10.460.10">
    <property type="entry name" value="Topoisomerase I, domain 2"/>
    <property type="match status" value="1"/>
</dbReference>
<dbReference type="Pfam" id="PF01751">
    <property type="entry name" value="Toprim"/>
    <property type="match status" value="1"/>
</dbReference>